<dbReference type="InterPro" id="IPR000014">
    <property type="entry name" value="PAS"/>
</dbReference>
<dbReference type="InterPro" id="IPR035965">
    <property type="entry name" value="PAS-like_dom_sf"/>
</dbReference>
<evidence type="ECO:0000259" key="14">
    <source>
        <dbReference type="PROSITE" id="PS50109"/>
    </source>
</evidence>
<dbReference type="InterPro" id="IPR003661">
    <property type="entry name" value="HisK_dim/P_dom"/>
</dbReference>
<evidence type="ECO:0000256" key="8">
    <source>
        <dbReference type="ARBA" id="ARBA00022777"/>
    </source>
</evidence>
<evidence type="ECO:0000313" key="16">
    <source>
        <dbReference type="EMBL" id="QQR36205.1"/>
    </source>
</evidence>
<dbReference type="PROSITE" id="PS50112">
    <property type="entry name" value="PAS"/>
    <property type="match status" value="1"/>
</dbReference>
<dbReference type="PRINTS" id="PR00344">
    <property type="entry name" value="BCTRLSENSOR"/>
</dbReference>
<protein>
    <recommendedName>
        <fullName evidence="3">histidine kinase</fullName>
        <ecNumber evidence="3">2.7.13.3</ecNumber>
    </recommendedName>
</protein>
<dbReference type="Gene3D" id="3.30.450.20">
    <property type="entry name" value="PAS domain"/>
    <property type="match status" value="1"/>
</dbReference>
<dbReference type="Proteomes" id="UP000595460">
    <property type="component" value="Chromosome"/>
</dbReference>
<feature type="domain" description="PAS" evidence="15">
    <location>
        <begin position="120"/>
        <end position="190"/>
    </location>
</feature>
<dbReference type="PROSITE" id="PS51257">
    <property type="entry name" value="PROKAR_LIPOPROTEIN"/>
    <property type="match status" value="1"/>
</dbReference>
<dbReference type="Gene3D" id="3.30.565.10">
    <property type="entry name" value="Histidine kinase-like ATPase, C-terminal domain"/>
    <property type="match status" value="1"/>
</dbReference>
<dbReference type="SMART" id="SM00388">
    <property type="entry name" value="HisKA"/>
    <property type="match status" value="1"/>
</dbReference>
<keyword evidence="7" id="KW-0547">Nucleotide-binding</keyword>
<dbReference type="NCBIfam" id="TIGR00229">
    <property type="entry name" value="sensory_box"/>
    <property type="match status" value="1"/>
</dbReference>
<dbReference type="PANTHER" id="PTHR43065:SF46">
    <property type="entry name" value="C4-DICARBOXYLATE TRANSPORT SENSOR PROTEIN DCTB"/>
    <property type="match status" value="1"/>
</dbReference>
<feature type="transmembrane region" description="Helical" evidence="13">
    <location>
        <begin position="40"/>
        <end position="73"/>
    </location>
</feature>
<accession>A0ABX7C0M3</accession>
<name>A0ABX7C0M3_9HYPH</name>
<evidence type="ECO:0000256" key="1">
    <source>
        <dbReference type="ARBA" id="ARBA00000085"/>
    </source>
</evidence>
<feature type="domain" description="Histidine kinase" evidence="14">
    <location>
        <begin position="267"/>
        <end position="482"/>
    </location>
</feature>
<dbReference type="EC" id="2.7.13.3" evidence="3"/>
<dbReference type="Pfam" id="PF00989">
    <property type="entry name" value="PAS"/>
    <property type="match status" value="1"/>
</dbReference>
<dbReference type="InterPro" id="IPR036890">
    <property type="entry name" value="HATPase_C_sf"/>
</dbReference>
<evidence type="ECO:0000256" key="7">
    <source>
        <dbReference type="ARBA" id="ARBA00022741"/>
    </source>
</evidence>
<comment type="subcellular location">
    <subcellularLocation>
        <location evidence="2">Membrane</location>
        <topology evidence="2">Multi-pass membrane protein</topology>
    </subcellularLocation>
</comment>
<dbReference type="SUPFAM" id="SSF47384">
    <property type="entry name" value="Homodimeric domain of signal transducing histidine kinase"/>
    <property type="match status" value="1"/>
</dbReference>
<keyword evidence="11" id="KW-0902">Two-component regulatory system</keyword>
<evidence type="ECO:0000256" key="4">
    <source>
        <dbReference type="ARBA" id="ARBA00022553"/>
    </source>
</evidence>
<dbReference type="InterPro" id="IPR025201">
    <property type="entry name" value="KdpD_TM"/>
</dbReference>
<keyword evidence="5" id="KW-0808">Transferase</keyword>
<proteinExistence type="predicted"/>
<keyword evidence="17" id="KW-1185">Reference proteome</keyword>
<dbReference type="SMART" id="SM00387">
    <property type="entry name" value="HATPase_c"/>
    <property type="match status" value="1"/>
</dbReference>
<evidence type="ECO:0000256" key="13">
    <source>
        <dbReference type="SAM" id="Phobius"/>
    </source>
</evidence>
<keyword evidence="6 13" id="KW-0812">Transmembrane</keyword>
<keyword evidence="10 13" id="KW-1133">Transmembrane helix</keyword>
<dbReference type="InterPro" id="IPR004358">
    <property type="entry name" value="Sig_transdc_His_kin-like_C"/>
</dbReference>
<dbReference type="Gene3D" id="1.10.287.130">
    <property type="match status" value="1"/>
</dbReference>
<dbReference type="PROSITE" id="PS50109">
    <property type="entry name" value="HIS_KIN"/>
    <property type="match status" value="1"/>
</dbReference>
<keyword evidence="8" id="KW-0418">Kinase</keyword>
<dbReference type="Pfam" id="PF13493">
    <property type="entry name" value="DUF4118"/>
    <property type="match status" value="1"/>
</dbReference>
<dbReference type="InterPro" id="IPR003594">
    <property type="entry name" value="HATPase_dom"/>
</dbReference>
<dbReference type="InterPro" id="IPR005467">
    <property type="entry name" value="His_kinase_dom"/>
</dbReference>
<evidence type="ECO:0000256" key="11">
    <source>
        <dbReference type="ARBA" id="ARBA00023012"/>
    </source>
</evidence>
<keyword evidence="9" id="KW-0067">ATP-binding</keyword>
<comment type="catalytic activity">
    <reaction evidence="1">
        <text>ATP + protein L-histidine = ADP + protein N-phospho-L-histidine.</text>
        <dbReference type="EC" id="2.7.13.3"/>
    </reaction>
</comment>
<dbReference type="CDD" id="cd00130">
    <property type="entry name" value="PAS"/>
    <property type="match status" value="1"/>
</dbReference>
<evidence type="ECO:0000256" key="3">
    <source>
        <dbReference type="ARBA" id="ARBA00012438"/>
    </source>
</evidence>
<sequence length="489" mass="53528">MTFRYPSHMVALAIAACALAAGFALRLLLNDLLGASAAGLLFMPAIVAAVVLGGLVPGLVTTLASLPLAWYFAQQNQSSLAAATNLALLFLVGAMFSWLGGAWRRERARSQASGRTIVQQQAHLQSILDTVPDATIVIDTHGLIESFNVAAVRQFGYQPAEVLGRNISMLMPSPYREQHDGYLHRYLGTGEKRIIGVDRVVVGLRKDGSTFPMKLAVGETKTGERRYFTGFIRDLTEREEHAAQLQIAQTELARLARLNELGEMASTLAHELNQPLSAIANYVQGCKRLLLKLEDRYAAQMRDALDETARQALRAGDIIRHLREFVTRGDTEKHPHDVKKLVEEAGALALVGSRERGIKTTFIYEEDVGPVLAARVQIQQVLINLLRNAMEAMRDSPVRELEVRVAREGADRVSLAVSDTGPGIAEEIRPRLFQPFVTSKPGGMGIGLSISKRIIESHGGELKLDRSPAGGARFVFTLPLVMEDLDDQP</sequence>
<dbReference type="CDD" id="cd00082">
    <property type="entry name" value="HisKA"/>
    <property type="match status" value="1"/>
</dbReference>
<keyword evidence="4" id="KW-0597">Phosphoprotein</keyword>
<evidence type="ECO:0000259" key="15">
    <source>
        <dbReference type="PROSITE" id="PS50112"/>
    </source>
</evidence>
<evidence type="ECO:0000256" key="10">
    <source>
        <dbReference type="ARBA" id="ARBA00022989"/>
    </source>
</evidence>
<dbReference type="EMBL" id="CP068047">
    <property type="protein sequence ID" value="QQR36205.1"/>
    <property type="molecule type" value="Genomic_DNA"/>
</dbReference>
<dbReference type="Gene3D" id="1.20.120.620">
    <property type="entry name" value="Backbone structure of the membrane domain of e. Coli histidine kinase receptor kdpd"/>
    <property type="match status" value="1"/>
</dbReference>
<evidence type="ECO:0000256" key="6">
    <source>
        <dbReference type="ARBA" id="ARBA00022692"/>
    </source>
</evidence>
<evidence type="ECO:0000256" key="2">
    <source>
        <dbReference type="ARBA" id="ARBA00004141"/>
    </source>
</evidence>
<dbReference type="InterPro" id="IPR013767">
    <property type="entry name" value="PAS_fold"/>
</dbReference>
<dbReference type="SMART" id="SM00091">
    <property type="entry name" value="PAS"/>
    <property type="match status" value="1"/>
</dbReference>
<dbReference type="PANTHER" id="PTHR43065">
    <property type="entry name" value="SENSOR HISTIDINE KINASE"/>
    <property type="match status" value="1"/>
</dbReference>
<dbReference type="SUPFAM" id="SSF55785">
    <property type="entry name" value="PYP-like sensor domain (PAS domain)"/>
    <property type="match status" value="1"/>
</dbReference>
<keyword evidence="12 13" id="KW-0472">Membrane</keyword>
<gene>
    <name evidence="16" type="ORF">JI749_00745</name>
</gene>
<dbReference type="Pfam" id="PF02518">
    <property type="entry name" value="HATPase_c"/>
    <property type="match status" value="1"/>
</dbReference>
<organism evidence="16 17">
    <name type="scientific">Devosia oryziradicis</name>
    <dbReference type="NCBI Taxonomy" id="2801335"/>
    <lineage>
        <taxon>Bacteria</taxon>
        <taxon>Pseudomonadati</taxon>
        <taxon>Pseudomonadota</taxon>
        <taxon>Alphaproteobacteria</taxon>
        <taxon>Hyphomicrobiales</taxon>
        <taxon>Devosiaceae</taxon>
        <taxon>Devosia</taxon>
    </lineage>
</organism>
<reference evidence="16 17" key="1">
    <citation type="submission" date="2021-01" db="EMBL/GenBank/DDBJ databases">
        <title>Genome seq and assembly of Devosia sp. G19.</title>
        <authorList>
            <person name="Chhetri G."/>
        </authorList>
    </citation>
    <scope>NUCLEOTIDE SEQUENCE [LARGE SCALE GENOMIC DNA]</scope>
    <source>
        <strain evidence="16 17">G19</strain>
    </source>
</reference>
<dbReference type="RefSeq" id="WP_201657325.1">
    <property type="nucleotide sequence ID" value="NZ_CP068047.1"/>
</dbReference>
<dbReference type="InterPro" id="IPR036097">
    <property type="entry name" value="HisK_dim/P_sf"/>
</dbReference>
<dbReference type="SUPFAM" id="SSF55874">
    <property type="entry name" value="ATPase domain of HSP90 chaperone/DNA topoisomerase II/histidine kinase"/>
    <property type="match status" value="1"/>
</dbReference>
<evidence type="ECO:0000256" key="12">
    <source>
        <dbReference type="ARBA" id="ARBA00023136"/>
    </source>
</evidence>
<evidence type="ECO:0000256" key="5">
    <source>
        <dbReference type="ARBA" id="ARBA00022679"/>
    </source>
</evidence>
<dbReference type="InterPro" id="IPR038318">
    <property type="entry name" value="KdpD_sf"/>
</dbReference>
<dbReference type="Pfam" id="PF00512">
    <property type="entry name" value="HisKA"/>
    <property type="match status" value="1"/>
</dbReference>
<feature type="transmembrane region" description="Helical" evidence="13">
    <location>
        <begin position="80"/>
        <end position="103"/>
    </location>
</feature>
<evidence type="ECO:0000313" key="17">
    <source>
        <dbReference type="Proteomes" id="UP000595460"/>
    </source>
</evidence>
<evidence type="ECO:0000256" key="9">
    <source>
        <dbReference type="ARBA" id="ARBA00022840"/>
    </source>
</evidence>